<feature type="transmembrane region" description="Helical" evidence="9">
    <location>
        <begin position="401"/>
        <end position="418"/>
    </location>
</feature>
<feature type="transmembrane region" description="Helical" evidence="9">
    <location>
        <begin position="265"/>
        <end position="284"/>
    </location>
</feature>
<dbReference type="PANTHER" id="PTHR33908:SF11">
    <property type="entry name" value="MEMBRANE PROTEIN"/>
    <property type="match status" value="1"/>
</dbReference>
<feature type="domain" description="Glycosyltransferase RgtA/B/C/D-like" evidence="10">
    <location>
        <begin position="60"/>
        <end position="222"/>
    </location>
</feature>
<keyword evidence="3" id="KW-0328">Glycosyltransferase</keyword>
<evidence type="ECO:0000256" key="2">
    <source>
        <dbReference type="ARBA" id="ARBA00022475"/>
    </source>
</evidence>
<evidence type="ECO:0000313" key="11">
    <source>
        <dbReference type="EMBL" id="PDW04218.1"/>
    </source>
</evidence>
<dbReference type="EMBL" id="NQWI01000013">
    <property type="protein sequence ID" value="PDW04218.1"/>
    <property type="molecule type" value="Genomic_DNA"/>
</dbReference>
<feature type="region of interest" description="Disordered" evidence="8">
    <location>
        <begin position="292"/>
        <end position="312"/>
    </location>
</feature>
<dbReference type="InterPro" id="IPR038731">
    <property type="entry name" value="RgtA/B/C-like"/>
</dbReference>
<accession>A0A2A6RMW4</accession>
<dbReference type="GO" id="GO:0016763">
    <property type="term" value="F:pentosyltransferase activity"/>
    <property type="evidence" value="ECO:0007669"/>
    <property type="project" value="TreeGrafter"/>
</dbReference>
<comment type="subcellular location">
    <subcellularLocation>
        <location evidence="1">Cell membrane</location>
        <topology evidence="1">Multi-pass membrane protein</topology>
    </subcellularLocation>
</comment>
<keyword evidence="12" id="KW-1185">Reference proteome</keyword>
<evidence type="ECO:0000256" key="1">
    <source>
        <dbReference type="ARBA" id="ARBA00004651"/>
    </source>
</evidence>
<organism evidence="11 12">
    <name type="scientific">Candidatus Viridilinea mediisalina</name>
    <dbReference type="NCBI Taxonomy" id="2024553"/>
    <lineage>
        <taxon>Bacteria</taxon>
        <taxon>Bacillati</taxon>
        <taxon>Chloroflexota</taxon>
        <taxon>Chloroflexia</taxon>
        <taxon>Chloroflexales</taxon>
        <taxon>Chloroflexineae</taxon>
        <taxon>Oscillochloridaceae</taxon>
        <taxon>Candidatus Viridilinea</taxon>
    </lineage>
</organism>
<dbReference type="PANTHER" id="PTHR33908">
    <property type="entry name" value="MANNOSYLTRANSFERASE YKCB-RELATED"/>
    <property type="match status" value="1"/>
</dbReference>
<dbReference type="OrthoDB" id="154850at2"/>
<sequence>MHHLHHHRITLFCALLLVGFTWWLRAPLHALPLERDEGAYAIIAARLLAGDVLYRDLFDHKPPLVHLVYMGAVALPGDPVVAVRQWATGYLMVSGGLLFALAWRLYGRLAALASLALCLSYASSWRFQGLTFNSEAVLMLPATLGCLLAVEALLRQRPGWLFGAGVAVGLATLAKPIGLALLVPLLLAPLLARWTWQRILLGVSLAALGLLAPLLAFMLIIWMQGALGAAYEALWVYNRLYAAESLAQGWNWAQLWRIWQPMLTLGLPALLGWLWISLGMALYLRRSSARKPTMDSAPESEAVSSSKSRQGRKARSSGLAKAEHIPTGGQAAPQPRSMPIGWLAAHSLVSLWGLALLATAFLSLRPYPHYYLAAMPIFSLWAGAGLAWWAQGLAQRMGQTWIAALLASLITGALIAPVPNEIAELRQMEPNDQISQLYEWDGAYFFAYAREVAAYVANNVPPDQPIFVWAAEPQIYYLAQRRPSSRFVYDYPVDRLPSAREELLASLRQHAPPLIITYHNVRPIGVHPFFEEQGYQLTATIGGFDLFERRELQDG</sequence>
<gene>
    <name evidence="11" type="ORF">CJ255_04515</name>
</gene>
<evidence type="ECO:0000256" key="5">
    <source>
        <dbReference type="ARBA" id="ARBA00022692"/>
    </source>
</evidence>
<evidence type="ECO:0000256" key="8">
    <source>
        <dbReference type="SAM" id="MobiDB-lite"/>
    </source>
</evidence>
<dbReference type="AlphaFoldDB" id="A0A2A6RMW4"/>
<evidence type="ECO:0000256" key="7">
    <source>
        <dbReference type="ARBA" id="ARBA00023136"/>
    </source>
</evidence>
<keyword evidence="7 9" id="KW-0472">Membrane</keyword>
<keyword evidence="4" id="KW-0808">Transferase</keyword>
<dbReference type="RefSeq" id="WP_097642901.1">
    <property type="nucleotide sequence ID" value="NZ_NQWI01000013.1"/>
</dbReference>
<dbReference type="GO" id="GO:0005886">
    <property type="term" value="C:plasma membrane"/>
    <property type="evidence" value="ECO:0007669"/>
    <property type="project" value="UniProtKB-SubCell"/>
</dbReference>
<feature type="transmembrane region" description="Helical" evidence="9">
    <location>
        <begin position="160"/>
        <end position="187"/>
    </location>
</feature>
<dbReference type="Pfam" id="PF13231">
    <property type="entry name" value="PMT_2"/>
    <property type="match status" value="1"/>
</dbReference>
<dbReference type="InterPro" id="IPR050297">
    <property type="entry name" value="LipidA_mod_glycosyltrf_83"/>
</dbReference>
<dbReference type="Proteomes" id="UP000220527">
    <property type="component" value="Unassembled WGS sequence"/>
</dbReference>
<feature type="transmembrane region" description="Helical" evidence="9">
    <location>
        <begin position="370"/>
        <end position="389"/>
    </location>
</feature>
<protein>
    <recommendedName>
        <fullName evidence="10">Glycosyltransferase RgtA/B/C/D-like domain-containing protein</fullName>
    </recommendedName>
</protein>
<evidence type="ECO:0000256" key="9">
    <source>
        <dbReference type="SAM" id="Phobius"/>
    </source>
</evidence>
<feature type="transmembrane region" description="Helical" evidence="9">
    <location>
        <begin position="199"/>
        <end position="222"/>
    </location>
</feature>
<evidence type="ECO:0000256" key="4">
    <source>
        <dbReference type="ARBA" id="ARBA00022679"/>
    </source>
</evidence>
<evidence type="ECO:0000259" key="10">
    <source>
        <dbReference type="Pfam" id="PF13231"/>
    </source>
</evidence>
<dbReference type="GO" id="GO:0009103">
    <property type="term" value="P:lipopolysaccharide biosynthetic process"/>
    <property type="evidence" value="ECO:0007669"/>
    <property type="project" value="UniProtKB-ARBA"/>
</dbReference>
<keyword evidence="6 9" id="KW-1133">Transmembrane helix</keyword>
<reference evidence="11" key="1">
    <citation type="submission" date="2017-08" db="EMBL/GenBank/DDBJ databases">
        <authorList>
            <person name="de Groot N.N."/>
        </authorList>
    </citation>
    <scope>NUCLEOTIDE SEQUENCE [LARGE SCALE GENOMIC DNA]</scope>
    <source>
        <strain evidence="11">Kir15-3F</strain>
    </source>
</reference>
<name>A0A2A6RMW4_9CHLR</name>
<keyword evidence="2" id="KW-1003">Cell membrane</keyword>
<feature type="transmembrane region" description="Helical" evidence="9">
    <location>
        <begin position="340"/>
        <end position="364"/>
    </location>
</feature>
<feature type="transmembrane region" description="Helical" evidence="9">
    <location>
        <begin position="9"/>
        <end position="26"/>
    </location>
</feature>
<keyword evidence="5 9" id="KW-0812">Transmembrane</keyword>
<evidence type="ECO:0000256" key="6">
    <source>
        <dbReference type="ARBA" id="ARBA00022989"/>
    </source>
</evidence>
<comment type="caution">
    <text evidence="11">The sequence shown here is derived from an EMBL/GenBank/DDBJ whole genome shotgun (WGS) entry which is preliminary data.</text>
</comment>
<proteinExistence type="predicted"/>
<feature type="transmembrane region" description="Helical" evidence="9">
    <location>
        <begin position="136"/>
        <end position="154"/>
    </location>
</feature>
<evidence type="ECO:0000313" key="12">
    <source>
        <dbReference type="Proteomes" id="UP000220527"/>
    </source>
</evidence>
<evidence type="ECO:0000256" key="3">
    <source>
        <dbReference type="ARBA" id="ARBA00022676"/>
    </source>
</evidence>